<reference evidence="2" key="1">
    <citation type="journal article" date="2018" name="Virology">
        <title>Isolation, characterization and prevalence of a novel Gammaherpesvirus in Eptesicus fuscus, the North American big brown bat.</title>
        <authorList>
            <person name="Subudhi S."/>
            <person name="Rapin N."/>
            <person name="Dorville N."/>
            <person name="Hill J.E."/>
            <person name="Town J."/>
            <person name="Willis C.K."/>
            <person name="Bollinger T.K."/>
            <person name="Misra V."/>
        </authorList>
    </citation>
    <scope>NUCLEOTIDE SEQUENCE</scope>
</reference>
<dbReference type="OrthoDB" id="24115at10239"/>
<evidence type="ECO:0000313" key="2">
    <source>
        <dbReference type="EMBL" id="ATA58276.1"/>
    </source>
</evidence>
<dbReference type="EMBL" id="MF385016">
    <property type="protein sequence ID" value="ATA58276.1"/>
    <property type="molecule type" value="Genomic_DNA"/>
</dbReference>
<evidence type="ECO:0000256" key="1">
    <source>
        <dbReference type="SAM" id="MobiDB-lite"/>
    </source>
</evidence>
<dbReference type="Gene3D" id="3.10.390.20">
    <property type="entry name" value="Viral glycoprotein L"/>
    <property type="match status" value="1"/>
</dbReference>
<dbReference type="PROSITE" id="PS52026">
    <property type="entry name" value="GL_GHV"/>
    <property type="match status" value="1"/>
</dbReference>
<keyword evidence="3" id="KW-1185">Reference proteome</keyword>
<feature type="region of interest" description="Disordered" evidence="1">
    <location>
        <begin position="136"/>
        <end position="167"/>
    </location>
</feature>
<dbReference type="Pfam" id="PF11108">
    <property type="entry name" value="Phage_glycop_gL"/>
    <property type="match status" value="1"/>
</dbReference>
<evidence type="ECO:0000313" key="3">
    <source>
        <dbReference type="Proteomes" id="UP000290797"/>
    </source>
</evidence>
<accession>A0A2D0ZPK4</accession>
<dbReference type="InterPro" id="IPR038313">
    <property type="entry name" value="Herpes_gL_rhadinovirus_sf"/>
</dbReference>
<proteinExistence type="predicted"/>
<name>A0A2D0ZPK4_9GAMA</name>
<dbReference type="Proteomes" id="UP000290797">
    <property type="component" value="Segment"/>
</dbReference>
<dbReference type="GO" id="GO:0019064">
    <property type="term" value="P:fusion of virus membrane with host plasma membrane"/>
    <property type="evidence" value="ECO:0007669"/>
    <property type="project" value="InterPro"/>
</dbReference>
<protein>
    <submittedName>
        <fullName evidence="2">Viral Glycoprotein L</fullName>
    </submittedName>
</protein>
<dbReference type="InterPro" id="IPR020175">
    <property type="entry name" value="Herpes_gL_rhadinovirus"/>
</dbReference>
<organism evidence="2">
    <name type="scientific">vespertilionid gammaherpesvirus 3</name>
    <dbReference type="NCBI Taxonomy" id="2846598"/>
    <lineage>
        <taxon>Viruses</taxon>
        <taxon>Duplodnaviria</taxon>
        <taxon>Heunggongvirae</taxon>
        <taxon>Peploviricota</taxon>
        <taxon>Herviviricetes</taxon>
        <taxon>Herpesvirales</taxon>
        <taxon>Orthoherpesviridae</taxon>
        <taxon>Gammaherpesvirinae</taxon>
        <taxon>Patagivirus</taxon>
        <taxon>Patagivirus vespertilionidgamma3</taxon>
    </lineage>
</organism>
<sequence length="167" mass="18491">MSMCSAIWLALKALALTQWLKEVGAAPESSPYVECCHLNTNWRTPPSPVEDVFRYARVRLLPPDACENRNLARLYLEETEGRDPGDCANGFYVMSFLLKVLQTIGSSQNSSERALEKYLQEALRRYLDALTAETADTSKYKRAPSKNGPLVGGSRVATLGPPARPRG</sequence>